<dbReference type="InParanoid" id="B8CGR1"/>
<feature type="chain" id="PRO_5002866633" evidence="1">
    <location>
        <begin position="20"/>
        <end position="119"/>
    </location>
</feature>
<proteinExistence type="predicted"/>
<protein>
    <submittedName>
        <fullName evidence="2">Uncharacterized protein</fullName>
    </submittedName>
</protein>
<evidence type="ECO:0000256" key="1">
    <source>
        <dbReference type="SAM" id="SignalP"/>
    </source>
</evidence>
<dbReference type="RefSeq" id="XP_002295300.1">
    <property type="nucleotide sequence ID" value="XM_002295264.1"/>
</dbReference>
<evidence type="ECO:0000313" key="2">
    <source>
        <dbReference type="EMBL" id="EED87366.1"/>
    </source>
</evidence>
<dbReference type="Proteomes" id="UP000001449">
    <property type="component" value="Chromosome 24"/>
</dbReference>
<gene>
    <name evidence="2" type="ORF">THAPSDRAFT_12196</name>
</gene>
<feature type="signal peptide" evidence="1">
    <location>
        <begin position="1"/>
        <end position="19"/>
    </location>
</feature>
<dbReference type="EMBL" id="CM000655">
    <property type="protein sequence ID" value="EED87366.1"/>
    <property type="molecule type" value="Genomic_DNA"/>
</dbReference>
<dbReference type="HOGENOM" id="CLU_2066196_0_0_1"/>
<dbReference type="AlphaFoldDB" id="B8CGR1"/>
<reference evidence="2 3" key="2">
    <citation type="journal article" date="2008" name="Nature">
        <title>The Phaeodactylum genome reveals the evolutionary history of diatom genomes.</title>
        <authorList>
            <person name="Bowler C."/>
            <person name="Allen A.E."/>
            <person name="Badger J.H."/>
            <person name="Grimwood J."/>
            <person name="Jabbari K."/>
            <person name="Kuo A."/>
            <person name="Maheswari U."/>
            <person name="Martens C."/>
            <person name="Maumus F."/>
            <person name="Otillar R.P."/>
            <person name="Rayko E."/>
            <person name="Salamov A."/>
            <person name="Vandepoele K."/>
            <person name="Beszteri B."/>
            <person name="Gruber A."/>
            <person name="Heijde M."/>
            <person name="Katinka M."/>
            <person name="Mock T."/>
            <person name="Valentin K."/>
            <person name="Verret F."/>
            <person name="Berges J.A."/>
            <person name="Brownlee C."/>
            <person name="Cadoret J.P."/>
            <person name="Chiovitti A."/>
            <person name="Choi C.J."/>
            <person name="Coesel S."/>
            <person name="De Martino A."/>
            <person name="Detter J.C."/>
            <person name="Durkin C."/>
            <person name="Falciatore A."/>
            <person name="Fournet J."/>
            <person name="Haruta M."/>
            <person name="Huysman M.J."/>
            <person name="Jenkins B.D."/>
            <person name="Jiroutova K."/>
            <person name="Jorgensen R.E."/>
            <person name="Joubert Y."/>
            <person name="Kaplan A."/>
            <person name="Kroger N."/>
            <person name="Kroth P.G."/>
            <person name="La Roche J."/>
            <person name="Lindquist E."/>
            <person name="Lommer M."/>
            <person name="Martin-Jezequel V."/>
            <person name="Lopez P.J."/>
            <person name="Lucas S."/>
            <person name="Mangogna M."/>
            <person name="McGinnis K."/>
            <person name="Medlin L.K."/>
            <person name="Montsant A."/>
            <person name="Oudot-Le Secq M.P."/>
            <person name="Napoli C."/>
            <person name="Obornik M."/>
            <person name="Parker M.S."/>
            <person name="Petit J.L."/>
            <person name="Porcel B.M."/>
            <person name="Poulsen N."/>
            <person name="Robison M."/>
            <person name="Rychlewski L."/>
            <person name="Rynearson T.A."/>
            <person name="Schmutz J."/>
            <person name="Shapiro H."/>
            <person name="Siaut M."/>
            <person name="Stanley M."/>
            <person name="Sussman M.R."/>
            <person name="Taylor A.R."/>
            <person name="Vardi A."/>
            <person name="von Dassow P."/>
            <person name="Vyverman W."/>
            <person name="Willis A."/>
            <person name="Wyrwicz L.S."/>
            <person name="Rokhsar D.S."/>
            <person name="Weissenbach J."/>
            <person name="Armbrust E.V."/>
            <person name="Green B.R."/>
            <person name="Van de Peer Y."/>
            <person name="Grigoriev I.V."/>
        </authorList>
    </citation>
    <scope>NUCLEOTIDE SEQUENCE [LARGE SCALE GENOMIC DNA]</scope>
    <source>
        <strain evidence="2 3">CCMP1335</strain>
    </source>
</reference>
<organism evidence="2 3">
    <name type="scientific">Thalassiosira pseudonana</name>
    <name type="common">Marine diatom</name>
    <name type="synonym">Cyclotella nana</name>
    <dbReference type="NCBI Taxonomy" id="35128"/>
    <lineage>
        <taxon>Eukaryota</taxon>
        <taxon>Sar</taxon>
        <taxon>Stramenopiles</taxon>
        <taxon>Ochrophyta</taxon>
        <taxon>Bacillariophyta</taxon>
        <taxon>Coscinodiscophyceae</taxon>
        <taxon>Thalassiosirophycidae</taxon>
        <taxon>Thalassiosirales</taxon>
        <taxon>Thalassiosiraceae</taxon>
        <taxon>Thalassiosira</taxon>
    </lineage>
</organism>
<dbReference type="KEGG" id="tps:THAPSDRAFT_12196"/>
<dbReference type="GeneID" id="7452028"/>
<accession>B8CGR1</accession>
<sequence>MKFLAATLAASGLLHTTNAQEEIFPTLKPTSTPQPSATNLSTSSPTITYHFENVANIIDPNAIASTVGCDGIKDMGDNTVDKAFDGTTDKFACSRLLPLVKSLTGEVNNNNNNCDQRKH</sequence>
<reference evidence="2 3" key="1">
    <citation type="journal article" date="2004" name="Science">
        <title>The genome of the diatom Thalassiosira pseudonana: ecology, evolution, and metabolism.</title>
        <authorList>
            <person name="Armbrust E.V."/>
            <person name="Berges J.A."/>
            <person name="Bowler C."/>
            <person name="Green B.R."/>
            <person name="Martinez D."/>
            <person name="Putnam N.H."/>
            <person name="Zhou S."/>
            <person name="Allen A.E."/>
            <person name="Apt K.E."/>
            <person name="Bechner M."/>
            <person name="Brzezinski M.A."/>
            <person name="Chaal B.K."/>
            <person name="Chiovitti A."/>
            <person name="Davis A.K."/>
            <person name="Demarest M.S."/>
            <person name="Detter J.C."/>
            <person name="Glavina T."/>
            <person name="Goodstein D."/>
            <person name="Hadi M.Z."/>
            <person name="Hellsten U."/>
            <person name="Hildebrand M."/>
            <person name="Jenkins B.D."/>
            <person name="Jurka J."/>
            <person name="Kapitonov V.V."/>
            <person name="Kroger N."/>
            <person name="Lau W.W."/>
            <person name="Lane T.W."/>
            <person name="Larimer F.W."/>
            <person name="Lippmeier J.C."/>
            <person name="Lucas S."/>
            <person name="Medina M."/>
            <person name="Montsant A."/>
            <person name="Obornik M."/>
            <person name="Parker M.S."/>
            <person name="Palenik B."/>
            <person name="Pazour G.J."/>
            <person name="Richardson P.M."/>
            <person name="Rynearson T.A."/>
            <person name="Saito M.A."/>
            <person name="Schwartz D.C."/>
            <person name="Thamatrakoln K."/>
            <person name="Valentin K."/>
            <person name="Vardi A."/>
            <person name="Wilkerson F.P."/>
            <person name="Rokhsar D.S."/>
        </authorList>
    </citation>
    <scope>NUCLEOTIDE SEQUENCE [LARGE SCALE GENOMIC DNA]</scope>
    <source>
        <strain evidence="2 3">CCMP1335</strain>
    </source>
</reference>
<keyword evidence="3" id="KW-1185">Reference proteome</keyword>
<dbReference type="PaxDb" id="35128-Thaps12196"/>
<name>B8CGR1_THAPS</name>
<keyword evidence="1" id="KW-0732">Signal</keyword>
<evidence type="ECO:0000313" key="3">
    <source>
        <dbReference type="Proteomes" id="UP000001449"/>
    </source>
</evidence>